<dbReference type="GO" id="GO:0016491">
    <property type="term" value="F:oxidoreductase activity"/>
    <property type="evidence" value="ECO:0007669"/>
    <property type="project" value="InterPro"/>
</dbReference>
<dbReference type="AlphaFoldDB" id="A0A223N1Z5"/>
<dbReference type="Gene3D" id="3.50.50.60">
    <property type="entry name" value="FAD/NAD(P)-binding domain"/>
    <property type="match status" value="2"/>
</dbReference>
<proteinExistence type="inferred from homology"/>
<dbReference type="Pfam" id="PF13450">
    <property type="entry name" value="NAD_binding_8"/>
    <property type="match status" value="1"/>
</dbReference>
<dbReference type="SUPFAM" id="SSF51905">
    <property type="entry name" value="FAD/NAD(P)-binding domain"/>
    <property type="match status" value="1"/>
</dbReference>
<evidence type="ECO:0000256" key="1">
    <source>
        <dbReference type="ARBA" id="ARBA00005995"/>
    </source>
</evidence>
<gene>
    <name evidence="3" type="ORF">CCZ37_13935</name>
</gene>
<dbReference type="PANTHER" id="PTHR43563:SF1">
    <property type="entry name" value="AMINE OXIDASE [FLAVIN-CONTAINING] B"/>
    <property type="match status" value="1"/>
</dbReference>
<feature type="domain" description="Amine oxidase" evidence="2">
    <location>
        <begin position="114"/>
        <end position="357"/>
    </location>
</feature>
<keyword evidence="4" id="KW-1185">Reference proteome</keyword>
<dbReference type="InterPro" id="IPR002937">
    <property type="entry name" value="Amino_oxidase"/>
</dbReference>
<name>A0A223N1Z5_9VIBR</name>
<evidence type="ECO:0000313" key="4">
    <source>
        <dbReference type="Proteomes" id="UP000215148"/>
    </source>
</evidence>
<dbReference type="KEGG" id="vqi:CCZ37_13935"/>
<dbReference type="Pfam" id="PF01593">
    <property type="entry name" value="Amino_oxidase"/>
    <property type="match status" value="1"/>
</dbReference>
<evidence type="ECO:0000313" key="3">
    <source>
        <dbReference type="EMBL" id="ASU23696.1"/>
    </source>
</evidence>
<dbReference type="InterPro" id="IPR036188">
    <property type="entry name" value="FAD/NAD-bd_sf"/>
</dbReference>
<reference evidence="3 4" key="1">
    <citation type="submission" date="2017-08" db="EMBL/GenBank/DDBJ databases">
        <title>The Vibrio qinghaiensis sp.-Q67 is a luminous bacteria isolated firstly from Qinghai lake, Qinghai province, China, which has been proved to be very sensitive to detect environmental and food pollutants. Therefore, complete genome analysis of V. qinghaiensis sp.-Q67 highlights the potential application of this strain on detection of hazards in the contaminated environments.</title>
        <authorList>
            <person name="Gong L."/>
        </authorList>
    </citation>
    <scope>NUCLEOTIDE SEQUENCE [LARGE SCALE GENOMIC DNA]</scope>
    <source>
        <strain evidence="3 4">Q67</strain>
    </source>
</reference>
<dbReference type="RefSeq" id="WP_094501014.1">
    <property type="nucleotide sequence ID" value="NZ_CAWNHI010000002.1"/>
</dbReference>
<accession>A0A223N1Z5</accession>
<sequence>MDHKQIAIIGGGLSGLYAATLLEAQGITDYVLLEARERLGGRIEDFSLKNGSKDEQFDLGPTWFWPEIQPQLNTLVEELGLQKFPQYDQGKIRIERAPNEKPVSIRGFTSSPQSMRLKGGMGTLMRSLHSRLNNTSILLGNKVHSITKYDHNIEIRYQDVNQAGTIQSLTADHVFLALSPRLAVESINFIPNLPTDVFEQWQKTATWMAPHAKYIAVYDHPFWRKEGLSGDARSAYGPMVEIHDATTSEGRAALFGFIGIPPNARQAVGDEQMKVLCRAQMKRLFGDQAAKPYADIIKDWAKDPLTSTDLDLNALNEHHHTPEIGVKSGPWHHHLTGIASEWSVQFPGYIAGAIEAANAGVEHYVTRINLQS</sequence>
<comment type="similarity">
    <text evidence="1">Belongs to the flavin monoamine oxidase family.</text>
</comment>
<dbReference type="EMBL" id="CP022742">
    <property type="protein sequence ID" value="ASU23696.1"/>
    <property type="molecule type" value="Genomic_DNA"/>
</dbReference>
<dbReference type="PANTHER" id="PTHR43563">
    <property type="entry name" value="AMINE OXIDASE"/>
    <property type="match status" value="1"/>
</dbReference>
<protein>
    <submittedName>
        <fullName evidence="3">Amine oxidase</fullName>
    </submittedName>
</protein>
<organism evidence="3 4">
    <name type="scientific">Vibrio qinghaiensis</name>
    <dbReference type="NCBI Taxonomy" id="2025808"/>
    <lineage>
        <taxon>Bacteria</taxon>
        <taxon>Pseudomonadati</taxon>
        <taxon>Pseudomonadota</taxon>
        <taxon>Gammaproteobacteria</taxon>
        <taxon>Vibrionales</taxon>
        <taxon>Vibrionaceae</taxon>
        <taxon>Vibrio</taxon>
    </lineage>
</organism>
<evidence type="ECO:0000259" key="2">
    <source>
        <dbReference type="Pfam" id="PF01593"/>
    </source>
</evidence>
<dbReference type="SUPFAM" id="SSF54373">
    <property type="entry name" value="FAD-linked reductases, C-terminal domain"/>
    <property type="match status" value="1"/>
</dbReference>
<dbReference type="Proteomes" id="UP000215148">
    <property type="component" value="Chromosome 2"/>
</dbReference>
<dbReference type="InterPro" id="IPR050703">
    <property type="entry name" value="Flavin_MAO"/>
</dbReference>